<feature type="region of interest" description="Disordered" evidence="1">
    <location>
        <begin position="650"/>
        <end position="678"/>
    </location>
</feature>
<feature type="compositionally biased region" description="Acidic residues" evidence="1">
    <location>
        <begin position="91"/>
        <end position="106"/>
    </location>
</feature>
<dbReference type="Gene3D" id="3.40.50.300">
    <property type="entry name" value="P-loop containing nucleotide triphosphate hydrolases"/>
    <property type="match status" value="1"/>
</dbReference>
<accession>A0A9W9ZY66</accession>
<protein>
    <submittedName>
        <fullName evidence="2">Uncharacterized protein</fullName>
    </submittedName>
</protein>
<gene>
    <name evidence="2" type="ORF">OS493_028375</name>
</gene>
<keyword evidence="3" id="KW-1185">Reference proteome</keyword>
<evidence type="ECO:0000313" key="3">
    <source>
        <dbReference type="Proteomes" id="UP001163046"/>
    </source>
</evidence>
<feature type="compositionally biased region" description="Basic residues" evidence="1">
    <location>
        <begin position="782"/>
        <end position="791"/>
    </location>
</feature>
<dbReference type="AlphaFoldDB" id="A0A9W9ZY66"/>
<reference evidence="2" key="1">
    <citation type="submission" date="2023-01" db="EMBL/GenBank/DDBJ databases">
        <title>Genome assembly of the deep-sea coral Lophelia pertusa.</title>
        <authorList>
            <person name="Herrera S."/>
            <person name="Cordes E."/>
        </authorList>
    </citation>
    <scope>NUCLEOTIDE SEQUENCE</scope>
    <source>
        <strain evidence="2">USNM1676648</strain>
        <tissue evidence="2">Polyp</tissue>
    </source>
</reference>
<feature type="region of interest" description="Disordered" evidence="1">
    <location>
        <begin position="87"/>
        <end position="115"/>
    </location>
</feature>
<feature type="region of interest" description="Disordered" evidence="1">
    <location>
        <begin position="708"/>
        <end position="797"/>
    </location>
</feature>
<feature type="compositionally biased region" description="Basic and acidic residues" evidence="1">
    <location>
        <begin position="708"/>
        <end position="722"/>
    </location>
</feature>
<evidence type="ECO:0000313" key="2">
    <source>
        <dbReference type="EMBL" id="KAJ7389912.1"/>
    </source>
</evidence>
<sequence>MLQATKPCRQLNSEAIKSAALCYLTPVISGRCSIISAKCVCNVKDKVLPKAWSSICKKRDACDSAISGIPNVAFFFGAISTQEKKKATMYEESDDQSDQVTDEELDSSQVPSSTTQQWLDGNLTSVNKSLCPAISYWVALTTPNGAPASPISVHRALLDCGVEVTANQVQFQEGKESPAIKEVYKIFKDHKNKHMQDLVLSSYRHFYEQEARKVIGEDVVNTQDLEDWGKENVVRVTIINPKFQSSLASAIERLVEAKLQIDRFGFTESRIATQPSSRLAQNEEKRFSDKLTILVNDISIAMEKLNYATYRRKVYRKESRARYAFSYKCEARAFVNTLATNEFFKPRLIREMRKVIELIADPYCELFRPLVIDYDLIEVNQGIFWSLKNRSFVKDVIQEEQVGQISPRAFCPYDATQEPDPKYFRQILENSLSPEDQSSFCEDFLKLLNYNKKKHKDKVPCLVGDANSGKTSLFFPILGLIHHGNVATVTKQRAFNKSMITPFTEVIFIDEATEATLDIDDWKTLTQGGYSAHDVKYQSAKSFINRCPMVITSQQKLNFGPSDQPAMDRRLTTYEFRSLPNPQRNAATWLKKHPMDCVIWAAEKAKAFSDEENESDEEQSFVEDGILQEKDKEELRALCLDQVLDKANDFPTAREDESSQDVTQVTDDDSDSNHSGNITDVLEDNLKQVHPGSLRHRQISHLLQTEKANQHRKDQFHQEAARKSSSPVKGKRCVQSERRASSPGSRPTDAIPNSERSYEACKRPDGSGARCAARSCSESIRRHLAKGHRSRTQGMLR</sequence>
<comment type="caution">
    <text evidence="2">The sequence shown here is derived from an EMBL/GenBank/DDBJ whole genome shotgun (WGS) entry which is preliminary data.</text>
</comment>
<evidence type="ECO:0000256" key="1">
    <source>
        <dbReference type="SAM" id="MobiDB-lite"/>
    </source>
</evidence>
<dbReference type="OrthoDB" id="5975415at2759"/>
<feature type="compositionally biased region" description="Basic and acidic residues" evidence="1">
    <location>
        <begin position="756"/>
        <end position="765"/>
    </location>
</feature>
<dbReference type="Proteomes" id="UP001163046">
    <property type="component" value="Unassembled WGS sequence"/>
</dbReference>
<name>A0A9W9ZY66_9CNID</name>
<proteinExistence type="predicted"/>
<dbReference type="EMBL" id="MU825423">
    <property type="protein sequence ID" value="KAJ7389912.1"/>
    <property type="molecule type" value="Genomic_DNA"/>
</dbReference>
<dbReference type="SUPFAM" id="SSF52540">
    <property type="entry name" value="P-loop containing nucleoside triphosphate hydrolases"/>
    <property type="match status" value="1"/>
</dbReference>
<organism evidence="2 3">
    <name type="scientific">Desmophyllum pertusum</name>
    <dbReference type="NCBI Taxonomy" id="174260"/>
    <lineage>
        <taxon>Eukaryota</taxon>
        <taxon>Metazoa</taxon>
        <taxon>Cnidaria</taxon>
        <taxon>Anthozoa</taxon>
        <taxon>Hexacorallia</taxon>
        <taxon>Scleractinia</taxon>
        <taxon>Caryophylliina</taxon>
        <taxon>Caryophylliidae</taxon>
        <taxon>Desmophyllum</taxon>
    </lineage>
</organism>
<dbReference type="InterPro" id="IPR027417">
    <property type="entry name" value="P-loop_NTPase"/>
</dbReference>